<keyword evidence="1" id="KW-0732">Signal</keyword>
<evidence type="ECO:0000256" key="1">
    <source>
        <dbReference type="SAM" id="SignalP"/>
    </source>
</evidence>
<dbReference type="RefSeq" id="WP_090838996.1">
    <property type="nucleotide sequence ID" value="NZ_FORM01000004.1"/>
</dbReference>
<proteinExistence type="predicted"/>
<sequence length="215" mass="22830">MKKIVLNLFAVAIVGLTVVACKSDVKEAKTGEAQTVAQNTEAAKFKADAATSMIVWKANKIVGGHEGTINVSNGVAEFEGDKLVGGTFMFDINTIACTDIPADDEANGKLVGHLKGADFFDVEKFATAAFEITKVEGDNVSGNLTMKGIKKNVTFPATVTVTGDDVTISSETFTIDRTEWNIMYNSGKSLDAAALGDKMIKDDVEIKIVVKAKKA</sequence>
<evidence type="ECO:0000313" key="4">
    <source>
        <dbReference type="Proteomes" id="UP000199559"/>
    </source>
</evidence>
<dbReference type="STRING" id="1144750.SAMN05443431_10415"/>
<dbReference type="SUPFAM" id="SSF101874">
    <property type="entry name" value="YceI-like"/>
    <property type="match status" value="1"/>
</dbReference>
<organism evidence="3 4">
    <name type="scientific">Olleya namhaensis</name>
    <dbReference type="NCBI Taxonomy" id="1144750"/>
    <lineage>
        <taxon>Bacteria</taxon>
        <taxon>Pseudomonadati</taxon>
        <taxon>Bacteroidota</taxon>
        <taxon>Flavobacteriia</taxon>
        <taxon>Flavobacteriales</taxon>
        <taxon>Flavobacteriaceae</taxon>
    </lineage>
</organism>
<evidence type="ECO:0000259" key="2">
    <source>
        <dbReference type="SMART" id="SM00867"/>
    </source>
</evidence>
<dbReference type="SMART" id="SM00867">
    <property type="entry name" value="YceI"/>
    <property type="match status" value="1"/>
</dbReference>
<dbReference type="PROSITE" id="PS51257">
    <property type="entry name" value="PROKAR_LIPOPROTEIN"/>
    <property type="match status" value="1"/>
</dbReference>
<evidence type="ECO:0000313" key="3">
    <source>
        <dbReference type="EMBL" id="SFJ04249.1"/>
    </source>
</evidence>
<gene>
    <name evidence="3" type="ORF">SAMN05443431_10415</name>
</gene>
<feature type="signal peptide" evidence="1">
    <location>
        <begin position="1"/>
        <end position="20"/>
    </location>
</feature>
<keyword evidence="4" id="KW-1185">Reference proteome</keyword>
<dbReference type="Pfam" id="PF04264">
    <property type="entry name" value="YceI"/>
    <property type="match status" value="1"/>
</dbReference>
<feature type="domain" description="Lipid/polyisoprenoid-binding YceI-like" evidence="2">
    <location>
        <begin position="44"/>
        <end position="213"/>
    </location>
</feature>
<protein>
    <submittedName>
        <fullName evidence="3">Polyisoprenoid-binding protein YceI</fullName>
    </submittedName>
</protein>
<reference evidence="4" key="1">
    <citation type="submission" date="2016-10" db="EMBL/GenBank/DDBJ databases">
        <authorList>
            <person name="Varghese N."/>
            <person name="Submissions S."/>
        </authorList>
    </citation>
    <scope>NUCLEOTIDE SEQUENCE [LARGE SCALE GENOMIC DNA]</scope>
    <source>
        <strain evidence="4">DSM 28881</strain>
    </source>
</reference>
<dbReference type="EMBL" id="FORM01000004">
    <property type="protein sequence ID" value="SFJ04249.1"/>
    <property type="molecule type" value="Genomic_DNA"/>
</dbReference>
<dbReference type="InterPro" id="IPR036761">
    <property type="entry name" value="TTHA0802/YceI-like_sf"/>
</dbReference>
<accession>A0A1I3N4V2</accession>
<feature type="chain" id="PRO_5011779032" evidence="1">
    <location>
        <begin position="21"/>
        <end position="215"/>
    </location>
</feature>
<name>A0A1I3N4V2_9FLAO</name>
<dbReference type="PANTHER" id="PTHR34406">
    <property type="entry name" value="PROTEIN YCEI"/>
    <property type="match status" value="1"/>
</dbReference>
<dbReference type="Proteomes" id="UP000199559">
    <property type="component" value="Unassembled WGS sequence"/>
</dbReference>
<dbReference type="Gene3D" id="2.40.128.110">
    <property type="entry name" value="Lipid/polyisoprenoid-binding, YceI-like"/>
    <property type="match status" value="1"/>
</dbReference>
<dbReference type="InterPro" id="IPR007372">
    <property type="entry name" value="Lipid/polyisoprenoid-bd_YceI"/>
</dbReference>
<dbReference type="PANTHER" id="PTHR34406:SF1">
    <property type="entry name" value="PROTEIN YCEI"/>
    <property type="match status" value="1"/>
</dbReference>
<dbReference type="AlphaFoldDB" id="A0A1I3N4V2"/>